<comment type="caution">
    <text evidence="15">The sequence shown here is derived from an EMBL/GenBank/DDBJ whole genome shotgun (WGS) entry which is preliminary data.</text>
</comment>
<dbReference type="Pfam" id="PF00149">
    <property type="entry name" value="Metallophos"/>
    <property type="match status" value="1"/>
</dbReference>
<dbReference type="OrthoDB" id="411211at2759"/>
<evidence type="ECO:0000313" key="12">
    <source>
        <dbReference type="EMBL" id="CAF1005397.1"/>
    </source>
</evidence>
<evidence type="ECO:0000259" key="10">
    <source>
        <dbReference type="Pfam" id="PF00149"/>
    </source>
</evidence>
<dbReference type="Gene3D" id="3.60.21.10">
    <property type="match status" value="1"/>
</dbReference>
<feature type="binding site" evidence="7">
    <location>
        <position position="271"/>
    </location>
    <ligand>
        <name>Fe cation</name>
        <dbReference type="ChEBI" id="CHEBI:24875"/>
        <label>1</label>
    </ligand>
</feature>
<organism evidence="15 17">
    <name type="scientific">Rotaria sordida</name>
    <dbReference type="NCBI Taxonomy" id="392033"/>
    <lineage>
        <taxon>Eukaryota</taxon>
        <taxon>Metazoa</taxon>
        <taxon>Spiralia</taxon>
        <taxon>Gnathifera</taxon>
        <taxon>Rotifera</taxon>
        <taxon>Eurotatoria</taxon>
        <taxon>Bdelloidea</taxon>
        <taxon>Philodinida</taxon>
        <taxon>Philodinidae</taxon>
        <taxon>Rotaria</taxon>
    </lineage>
</organism>
<keyword evidence="6 7" id="KW-0408">Iron</keyword>
<protein>
    <recommendedName>
        <fullName evidence="3 6">Tartrate-resistant acid phosphatase type 5</fullName>
        <ecNumber evidence="2 6">3.1.3.2</ecNumber>
    </recommendedName>
</protein>
<reference evidence="15" key="1">
    <citation type="submission" date="2021-02" db="EMBL/GenBank/DDBJ databases">
        <authorList>
            <person name="Nowell W R."/>
        </authorList>
    </citation>
    <scope>NUCLEOTIDE SEQUENCE</scope>
</reference>
<evidence type="ECO:0000313" key="18">
    <source>
        <dbReference type="Proteomes" id="UP000663870"/>
    </source>
</evidence>
<dbReference type="InterPro" id="IPR051558">
    <property type="entry name" value="Metallophosphoesterase_PAP"/>
</dbReference>
<evidence type="ECO:0000313" key="13">
    <source>
        <dbReference type="EMBL" id="CAF1014594.1"/>
    </source>
</evidence>
<dbReference type="Proteomes" id="UP000663882">
    <property type="component" value="Unassembled WGS sequence"/>
</dbReference>
<dbReference type="PIRSF" id="PIRSF000898">
    <property type="entry name" value="Acid_Ptase_5"/>
    <property type="match status" value="1"/>
</dbReference>
<dbReference type="InterPro" id="IPR029052">
    <property type="entry name" value="Metallo-depent_PP-like"/>
</dbReference>
<feature type="binding site" evidence="7">
    <location>
        <position position="234"/>
    </location>
    <ligand>
        <name>Fe cation</name>
        <dbReference type="ChEBI" id="CHEBI:24875"/>
        <label>2</label>
    </ligand>
</feature>
<dbReference type="EC" id="3.1.3.2" evidence="2 6"/>
<dbReference type="EMBL" id="CAJOAX010001360">
    <property type="protein sequence ID" value="CAF3709113.1"/>
    <property type="molecule type" value="Genomic_DNA"/>
</dbReference>
<dbReference type="EMBL" id="CAJNOU010000208">
    <property type="protein sequence ID" value="CAF0915980.1"/>
    <property type="molecule type" value="Genomic_DNA"/>
</dbReference>
<dbReference type="EMBL" id="CAJNOL010000537">
    <property type="protein sequence ID" value="CAF1107448.1"/>
    <property type="molecule type" value="Genomic_DNA"/>
</dbReference>
<feature type="glycosylation site" description="N-linked (GlcNAc...) asparagine" evidence="9">
    <location>
        <position position="142"/>
    </location>
</feature>
<evidence type="ECO:0000256" key="8">
    <source>
        <dbReference type="PIRSR" id="PIRSR000898-2"/>
    </source>
</evidence>
<dbReference type="Proteomes" id="UP000663889">
    <property type="component" value="Unassembled WGS sequence"/>
</dbReference>
<keyword evidence="8" id="KW-1015">Disulfide bond</keyword>
<feature type="binding site" evidence="7">
    <location>
        <position position="98"/>
    </location>
    <ligand>
        <name>Fe cation</name>
        <dbReference type="ChEBI" id="CHEBI:24875"/>
        <label>1</label>
    </ligand>
</feature>
<feature type="binding site" evidence="7">
    <location>
        <position position="136"/>
    </location>
    <ligand>
        <name>Fe cation</name>
        <dbReference type="ChEBI" id="CHEBI:24875"/>
        <label>2</label>
    </ligand>
</feature>
<dbReference type="GO" id="GO:0045453">
    <property type="term" value="P:bone resorption"/>
    <property type="evidence" value="ECO:0007669"/>
    <property type="project" value="TreeGrafter"/>
</dbReference>
<dbReference type="EMBL" id="CAJNOH010000338">
    <property type="protein sequence ID" value="CAF1005397.1"/>
    <property type="molecule type" value="Genomic_DNA"/>
</dbReference>
<accession>A0A818V9Z2</accession>
<evidence type="ECO:0000256" key="4">
    <source>
        <dbReference type="ARBA" id="ARBA00022729"/>
    </source>
</evidence>
<dbReference type="InterPro" id="IPR024927">
    <property type="entry name" value="Acid_PPase"/>
</dbReference>
<dbReference type="GO" id="GO:0003993">
    <property type="term" value="F:acid phosphatase activity"/>
    <property type="evidence" value="ECO:0007669"/>
    <property type="project" value="UniProtKB-UniRule"/>
</dbReference>
<evidence type="ECO:0000313" key="17">
    <source>
        <dbReference type="Proteomes" id="UP000663823"/>
    </source>
</evidence>
<feature type="binding site" evidence="7">
    <location>
        <position position="60"/>
    </location>
    <ligand>
        <name>Fe cation</name>
        <dbReference type="ChEBI" id="CHEBI:24875"/>
        <label>1</label>
    </ligand>
</feature>
<evidence type="ECO:0000256" key="7">
    <source>
        <dbReference type="PIRSR" id="PIRSR000898-1"/>
    </source>
</evidence>
<dbReference type="PANTHER" id="PTHR10161:SF14">
    <property type="entry name" value="TARTRATE-RESISTANT ACID PHOSPHATASE TYPE 5"/>
    <property type="match status" value="1"/>
</dbReference>
<keyword evidence="4" id="KW-0732">Signal</keyword>
<dbReference type="Proteomes" id="UP000663854">
    <property type="component" value="Unassembled WGS sequence"/>
</dbReference>
<keyword evidence="18" id="KW-1185">Reference proteome</keyword>
<dbReference type="CDD" id="cd07378">
    <property type="entry name" value="MPP_ACP5"/>
    <property type="match status" value="1"/>
</dbReference>
<dbReference type="PANTHER" id="PTHR10161">
    <property type="entry name" value="TARTRATE-RESISTANT ACID PHOSPHATASE TYPE 5"/>
    <property type="match status" value="1"/>
</dbReference>
<comment type="cofactor">
    <cofactor evidence="7">
        <name>Fe cation</name>
        <dbReference type="ChEBI" id="CHEBI:24875"/>
    </cofactor>
    <text evidence="7">Binds 2 iron ions per subunit.</text>
</comment>
<dbReference type="SUPFAM" id="SSF56300">
    <property type="entry name" value="Metallo-dependent phosphatases"/>
    <property type="match status" value="1"/>
</dbReference>
<name>A0A818V9Z2_9BILA</name>
<evidence type="ECO:0000256" key="3">
    <source>
        <dbReference type="ARBA" id="ARBA00015822"/>
    </source>
</evidence>
<evidence type="ECO:0000313" key="14">
    <source>
        <dbReference type="EMBL" id="CAF1107448.1"/>
    </source>
</evidence>
<feature type="binding site" evidence="7">
    <location>
        <position position="98"/>
    </location>
    <ligand>
        <name>Fe cation</name>
        <dbReference type="ChEBI" id="CHEBI:24875"/>
        <label>2</label>
    </ligand>
</feature>
<feature type="binding site" evidence="7">
    <location>
        <position position="101"/>
    </location>
    <ligand>
        <name>Fe cation</name>
        <dbReference type="ChEBI" id="CHEBI:24875"/>
        <label>1</label>
    </ligand>
</feature>
<dbReference type="FunFam" id="3.60.21.10:FF:000062">
    <property type="entry name" value="Tartrate-resistant acid phosphatase type 5"/>
    <property type="match status" value="1"/>
</dbReference>
<evidence type="ECO:0000256" key="5">
    <source>
        <dbReference type="ARBA" id="ARBA00022801"/>
    </source>
</evidence>
<proteinExistence type="predicted"/>
<sequence length="355" mass="40747">MSVSFILCVDNIENMHLKFLFYLVIFYQLSTLSSSTNFGRYDLLANKNDDGITRFFVVGDWGGLPFLPYETPSEVAVAETMGKLGKKLNTSFQLALGDNFYFDGVQSAKDSRFQHTFEHVFSATSLQTPWYVVAGNHDHLGNVSAQIEYGKTSKRWVFPDYFYSFSLWQSDKQKKLIDFVMIDTVILCGGGNLSDWEHTPLEGPKNQYVAEDYWQWIEDQIRQSTAPYLIVSGHYPIYSVAEHGPTKCLIDRLRPLLHQYQATTYLCGHDHNLQHLVDDMNESHLNYFVVGAANFIENSRSHQQDVPPNSLKFFWAGSIVFGGFGLIEVDNTQMNFSFIDRSEKTLYQTSMKPRF</sequence>
<feature type="domain" description="Calcineurin-like phosphoesterase" evidence="10">
    <location>
        <begin position="54"/>
        <end position="272"/>
    </location>
</feature>
<evidence type="ECO:0000256" key="1">
    <source>
        <dbReference type="ARBA" id="ARBA00000032"/>
    </source>
</evidence>
<evidence type="ECO:0000256" key="2">
    <source>
        <dbReference type="ARBA" id="ARBA00012646"/>
    </source>
</evidence>
<dbReference type="InterPro" id="IPR004843">
    <property type="entry name" value="Calcineurin-like_PHP"/>
</dbReference>
<keyword evidence="7" id="KW-0479">Metal-binding</keyword>
<feature type="binding site" evidence="7">
    <location>
        <position position="269"/>
    </location>
    <ligand>
        <name>Fe cation</name>
        <dbReference type="ChEBI" id="CHEBI:24875"/>
        <label>2</label>
    </ligand>
</feature>
<dbReference type="Proteomes" id="UP000663823">
    <property type="component" value="Unassembled WGS sequence"/>
</dbReference>
<evidence type="ECO:0000256" key="6">
    <source>
        <dbReference type="PIRNR" id="PIRNR000898"/>
    </source>
</evidence>
<feature type="disulfide bond" evidence="8">
    <location>
        <begin position="188"/>
        <end position="248"/>
    </location>
</feature>
<comment type="catalytic activity">
    <reaction evidence="1 6">
        <text>a phosphate monoester + H2O = an alcohol + phosphate</text>
        <dbReference type="Rhea" id="RHEA:15017"/>
        <dbReference type="ChEBI" id="CHEBI:15377"/>
        <dbReference type="ChEBI" id="CHEBI:30879"/>
        <dbReference type="ChEBI" id="CHEBI:43474"/>
        <dbReference type="ChEBI" id="CHEBI:67140"/>
        <dbReference type="EC" id="3.1.3.2"/>
    </reaction>
</comment>
<evidence type="ECO:0000256" key="9">
    <source>
        <dbReference type="PIRSR" id="PIRSR000898-3"/>
    </source>
</evidence>
<evidence type="ECO:0000313" key="11">
    <source>
        <dbReference type="EMBL" id="CAF0915980.1"/>
    </source>
</evidence>
<dbReference type="EMBL" id="CAJOBE010003537">
    <property type="protein sequence ID" value="CAF3886628.1"/>
    <property type="molecule type" value="Genomic_DNA"/>
</dbReference>
<dbReference type="AlphaFoldDB" id="A0A818V9Z2"/>
<keyword evidence="5 6" id="KW-0378">Hydrolase</keyword>
<dbReference type="Proteomes" id="UP000663874">
    <property type="component" value="Unassembled WGS sequence"/>
</dbReference>
<evidence type="ECO:0000313" key="15">
    <source>
        <dbReference type="EMBL" id="CAF3709113.1"/>
    </source>
</evidence>
<dbReference type="EMBL" id="CAJNOO010000702">
    <property type="protein sequence ID" value="CAF1014594.1"/>
    <property type="molecule type" value="Genomic_DNA"/>
</dbReference>
<dbReference type="GO" id="GO:0046872">
    <property type="term" value="F:metal ion binding"/>
    <property type="evidence" value="ECO:0007669"/>
    <property type="project" value="UniProtKB-KW"/>
</dbReference>
<evidence type="ECO:0000313" key="16">
    <source>
        <dbReference type="EMBL" id="CAF3886628.1"/>
    </source>
</evidence>
<dbReference type="Proteomes" id="UP000663870">
    <property type="component" value="Unassembled WGS sequence"/>
</dbReference>
<gene>
    <name evidence="16" type="ORF">FNK824_LOCUS19831</name>
    <name evidence="14" type="ORF">JXQ802_LOCUS19517</name>
    <name evidence="15" type="ORF">OTI717_LOCUS13056</name>
    <name evidence="12" type="ORF">PYM288_LOCUS14829</name>
    <name evidence="13" type="ORF">RFH988_LOCUS14868</name>
    <name evidence="11" type="ORF">SEV965_LOCUS6394</name>
</gene>